<keyword evidence="3" id="KW-1185">Reference proteome</keyword>
<sequence length="122" mass="13431">MGATTHTPPSPSIAQAWQEVDTSIDEESPELLSADQLDRYVDTVVELLSAAGLSLTKRDTGPEEAELEITNPHLPYASTLELFLRNDRSAEWRLELGDDLLENTPAQAMATLLTSLLSEHRT</sequence>
<evidence type="ECO:0000313" key="2">
    <source>
        <dbReference type="EMBL" id="MDS1271297.1"/>
    </source>
</evidence>
<dbReference type="RefSeq" id="WP_310912824.1">
    <property type="nucleotide sequence ID" value="NZ_JAVLVT010000005.1"/>
</dbReference>
<evidence type="ECO:0000256" key="1">
    <source>
        <dbReference type="SAM" id="MobiDB-lite"/>
    </source>
</evidence>
<comment type="caution">
    <text evidence="2">The sequence shown here is derived from an EMBL/GenBank/DDBJ whole genome shotgun (WGS) entry which is preliminary data.</text>
</comment>
<gene>
    <name evidence="2" type="ORF">RIF23_13425</name>
</gene>
<organism evidence="2 3">
    <name type="scientific">Lipingzhangella rawalii</name>
    <dbReference type="NCBI Taxonomy" id="2055835"/>
    <lineage>
        <taxon>Bacteria</taxon>
        <taxon>Bacillati</taxon>
        <taxon>Actinomycetota</taxon>
        <taxon>Actinomycetes</taxon>
        <taxon>Streptosporangiales</taxon>
        <taxon>Nocardiopsidaceae</taxon>
        <taxon>Lipingzhangella</taxon>
    </lineage>
</organism>
<feature type="region of interest" description="Disordered" evidence="1">
    <location>
        <begin position="1"/>
        <end position="26"/>
    </location>
</feature>
<proteinExistence type="predicted"/>
<reference evidence="3" key="1">
    <citation type="submission" date="2023-07" db="EMBL/GenBank/DDBJ databases">
        <title>Novel species in the genus Lipingzhangella isolated from Sambhar Salt Lake.</title>
        <authorList>
            <person name="Jiya N."/>
            <person name="Kajale S."/>
            <person name="Sharma A."/>
        </authorList>
    </citation>
    <scope>NUCLEOTIDE SEQUENCE [LARGE SCALE GENOMIC DNA]</scope>
    <source>
        <strain evidence="3">LS1_29</strain>
    </source>
</reference>
<evidence type="ECO:0000313" key="3">
    <source>
        <dbReference type="Proteomes" id="UP001250214"/>
    </source>
</evidence>
<protein>
    <submittedName>
        <fullName evidence="2">Uncharacterized protein</fullName>
    </submittedName>
</protein>
<accession>A0ABU2H7L1</accession>
<name>A0ABU2H7L1_9ACTN</name>
<dbReference type="Proteomes" id="UP001250214">
    <property type="component" value="Unassembled WGS sequence"/>
</dbReference>
<dbReference type="EMBL" id="JAVLVT010000005">
    <property type="protein sequence ID" value="MDS1271297.1"/>
    <property type="molecule type" value="Genomic_DNA"/>
</dbReference>
<feature type="compositionally biased region" description="Polar residues" evidence="1">
    <location>
        <begin position="1"/>
        <end position="15"/>
    </location>
</feature>